<dbReference type="InterPro" id="IPR003439">
    <property type="entry name" value="ABC_transporter-like_ATP-bd"/>
</dbReference>
<dbReference type="PANTHER" id="PTHR43423">
    <property type="entry name" value="ABC TRANSPORTER I FAMILY MEMBER 17"/>
    <property type="match status" value="1"/>
</dbReference>
<keyword evidence="5" id="KW-1185">Reference proteome</keyword>
<evidence type="ECO:0000313" key="4">
    <source>
        <dbReference type="EMBL" id="KAA0890397.1"/>
    </source>
</evidence>
<organism evidence="4 5">
    <name type="scientific">Oryzomonas rubra</name>
    <dbReference type="NCBI Taxonomy" id="2509454"/>
    <lineage>
        <taxon>Bacteria</taxon>
        <taxon>Pseudomonadati</taxon>
        <taxon>Thermodesulfobacteriota</taxon>
        <taxon>Desulfuromonadia</taxon>
        <taxon>Geobacterales</taxon>
        <taxon>Geobacteraceae</taxon>
        <taxon>Oryzomonas</taxon>
    </lineage>
</organism>
<dbReference type="InterPro" id="IPR027417">
    <property type="entry name" value="P-loop_NTPase"/>
</dbReference>
<protein>
    <submittedName>
        <fullName evidence="4">ATP-binding cassette domain-containing protein</fullName>
    </submittedName>
</protein>
<dbReference type="Proteomes" id="UP000324298">
    <property type="component" value="Unassembled WGS sequence"/>
</dbReference>
<accession>A0A5A9XBD3</accession>
<dbReference type="RefSeq" id="WP_149307870.1">
    <property type="nucleotide sequence ID" value="NZ_SRSD01000007.1"/>
</dbReference>
<dbReference type="SMART" id="SM00382">
    <property type="entry name" value="AAA"/>
    <property type="match status" value="1"/>
</dbReference>
<name>A0A5A9XBD3_9BACT</name>
<evidence type="ECO:0000256" key="2">
    <source>
        <dbReference type="ARBA" id="ARBA00022840"/>
    </source>
</evidence>
<gene>
    <name evidence="4" type="ORF">ET418_12075</name>
</gene>
<evidence type="ECO:0000259" key="3">
    <source>
        <dbReference type="PROSITE" id="PS50893"/>
    </source>
</evidence>
<keyword evidence="1" id="KW-0547">Nucleotide-binding</keyword>
<dbReference type="GO" id="GO:0016887">
    <property type="term" value="F:ATP hydrolysis activity"/>
    <property type="evidence" value="ECO:0007669"/>
    <property type="project" value="InterPro"/>
</dbReference>
<dbReference type="OrthoDB" id="5429817at2"/>
<comment type="caution">
    <text evidence="4">The sequence shown here is derived from an EMBL/GenBank/DDBJ whole genome shotgun (WGS) entry which is preliminary data.</text>
</comment>
<dbReference type="AlphaFoldDB" id="A0A5A9XBD3"/>
<reference evidence="4 5" key="1">
    <citation type="submission" date="2019-04" db="EMBL/GenBank/DDBJ databases">
        <title>Geobacter ruber sp. nov., ferric-reducing bacteria isolated from paddy soil.</title>
        <authorList>
            <person name="Xu Z."/>
            <person name="Masuda Y."/>
            <person name="Itoh H."/>
            <person name="Senoo K."/>
        </authorList>
    </citation>
    <scope>NUCLEOTIDE SEQUENCE [LARGE SCALE GENOMIC DNA]</scope>
    <source>
        <strain evidence="4 5">Red88</strain>
    </source>
</reference>
<dbReference type="GO" id="GO:0005524">
    <property type="term" value="F:ATP binding"/>
    <property type="evidence" value="ECO:0007669"/>
    <property type="project" value="UniProtKB-KW"/>
</dbReference>
<dbReference type="SUPFAM" id="SSF52540">
    <property type="entry name" value="P-loop containing nucleoside triphosphate hydrolases"/>
    <property type="match status" value="1"/>
</dbReference>
<proteinExistence type="predicted"/>
<sequence length="261" mass="28051">MTEIVPPDGQPMVQVEGVGLTRTDGQGREAVILSEVTFSAAKGRITAIVGPSGGGKSSLIRLINRLDDPTTGRILLGGEDIAGMDPLLLRRRVAMVLQRPFMFPGTLLHNLQRPLAYRREAVPDAGSVEVRRTLELARLAPDLLERDARSLSIGQQQRASLARAVITSPRVLLLDEPTSALDRPTGDQLAAALQDICRHQGMAVILVTHDLRLAGKIADDLIYLEAGRIREAGPAAHVLAEPASAELIGFLAEPEREGKHG</sequence>
<dbReference type="Gene3D" id="3.40.50.300">
    <property type="entry name" value="P-loop containing nucleotide triphosphate hydrolases"/>
    <property type="match status" value="1"/>
</dbReference>
<evidence type="ECO:0000313" key="5">
    <source>
        <dbReference type="Proteomes" id="UP000324298"/>
    </source>
</evidence>
<dbReference type="EMBL" id="SRSD01000007">
    <property type="protein sequence ID" value="KAA0890397.1"/>
    <property type="molecule type" value="Genomic_DNA"/>
</dbReference>
<keyword evidence="2 4" id="KW-0067">ATP-binding</keyword>
<dbReference type="PROSITE" id="PS50893">
    <property type="entry name" value="ABC_TRANSPORTER_2"/>
    <property type="match status" value="1"/>
</dbReference>
<evidence type="ECO:0000256" key="1">
    <source>
        <dbReference type="ARBA" id="ARBA00022741"/>
    </source>
</evidence>
<dbReference type="Pfam" id="PF00005">
    <property type="entry name" value="ABC_tran"/>
    <property type="match status" value="1"/>
</dbReference>
<dbReference type="InterPro" id="IPR003593">
    <property type="entry name" value="AAA+_ATPase"/>
</dbReference>
<feature type="domain" description="ABC transporter" evidence="3">
    <location>
        <begin position="13"/>
        <end position="251"/>
    </location>
</feature>
<dbReference type="PANTHER" id="PTHR43423:SF1">
    <property type="entry name" value="ABC TRANSPORTER I FAMILY MEMBER 17"/>
    <property type="match status" value="1"/>
</dbReference>